<feature type="region of interest" description="Disordered" evidence="1">
    <location>
        <begin position="58"/>
        <end position="78"/>
    </location>
</feature>
<dbReference type="AlphaFoldDB" id="A0A7J7FRU6"/>
<evidence type="ECO:0000259" key="2">
    <source>
        <dbReference type="Pfam" id="PF14372"/>
    </source>
</evidence>
<reference evidence="3 4" key="2">
    <citation type="submission" date="2020-07" db="EMBL/GenBank/DDBJ databases">
        <title>Genome assembly of wild tea tree DASZ reveals pedigree and selection history of tea varieties.</title>
        <authorList>
            <person name="Zhang W."/>
        </authorList>
    </citation>
    <scope>NUCLEOTIDE SEQUENCE [LARGE SCALE GENOMIC DNA]</scope>
    <source>
        <strain evidence="4">cv. G240</strain>
        <tissue evidence="3">Leaf</tissue>
    </source>
</reference>
<organism evidence="3 4">
    <name type="scientific">Camellia sinensis</name>
    <name type="common">Tea plant</name>
    <name type="synonym">Thea sinensis</name>
    <dbReference type="NCBI Taxonomy" id="4442"/>
    <lineage>
        <taxon>Eukaryota</taxon>
        <taxon>Viridiplantae</taxon>
        <taxon>Streptophyta</taxon>
        <taxon>Embryophyta</taxon>
        <taxon>Tracheophyta</taxon>
        <taxon>Spermatophyta</taxon>
        <taxon>Magnoliopsida</taxon>
        <taxon>eudicotyledons</taxon>
        <taxon>Gunneridae</taxon>
        <taxon>Pentapetalae</taxon>
        <taxon>asterids</taxon>
        <taxon>Ericales</taxon>
        <taxon>Theaceae</taxon>
        <taxon>Camellia</taxon>
    </lineage>
</organism>
<dbReference type="GO" id="GO:0003677">
    <property type="term" value="F:DNA binding"/>
    <property type="evidence" value="ECO:0007669"/>
    <property type="project" value="InterPro"/>
</dbReference>
<dbReference type="InterPro" id="IPR025525">
    <property type="entry name" value="hAT-like_transposase_RNase-H"/>
</dbReference>
<sequence length="317" mass="36207">MSTRQLHLTSPEQDLCTPFSSFEESSFSPLMDNSINDVVNDVDADVEVDADDMIEIEDNERDNEEAVNDKNPFEKKSRKRKSQAWKEFTKVVLPDEKKQKVLSFSTIGSDSVTNASTFTYDHGKRIKEILNEKSMDDNEYIRAMTLKMKVKFDKYWGECNLLMAMAAVLDPRYKMMLIDFCFPEIYPKAEATRNISMVREALYELYNEYVSIHTSSNTEKTSESTFSTGGRVIDPYCASLSTETIQILLCGADWPNLKELSGTVKWRVALWAKSNLPGFSYSRHDIVHNAPVGTKIELAIKERHPRGSKVVNLYSVQ</sequence>
<feature type="domain" description="hAT-like transposase RNase-H fold" evidence="2">
    <location>
        <begin position="120"/>
        <end position="209"/>
    </location>
</feature>
<proteinExistence type="predicted"/>
<comment type="caution">
    <text evidence="3">The sequence shown here is derived from an EMBL/GenBank/DDBJ whole genome shotgun (WGS) entry which is preliminary data.</text>
</comment>
<dbReference type="EMBL" id="JACBKZ010000015">
    <property type="protein sequence ID" value="KAF5931070.1"/>
    <property type="molecule type" value="Genomic_DNA"/>
</dbReference>
<reference evidence="4" key="1">
    <citation type="journal article" date="2020" name="Nat. Commun.">
        <title>Genome assembly of wild tea tree DASZ reveals pedigree and selection history of tea varieties.</title>
        <authorList>
            <person name="Zhang W."/>
            <person name="Zhang Y."/>
            <person name="Qiu H."/>
            <person name="Guo Y."/>
            <person name="Wan H."/>
            <person name="Zhang X."/>
            <person name="Scossa F."/>
            <person name="Alseekh S."/>
            <person name="Zhang Q."/>
            <person name="Wang P."/>
            <person name="Xu L."/>
            <person name="Schmidt M.H."/>
            <person name="Jia X."/>
            <person name="Li D."/>
            <person name="Zhu A."/>
            <person name="Guo F."/>
            <person name="Chen W."/>
            <person name="Ni D."/>
            <person name="Usadel B."/>
            <person name="Fernie A.R."/>
            <person name="Wen W."/>
        </authorList>
    </citation>
    <scope>NUCLEOTIDE SEQUENCE [LARGE SCALE GENOMIC DNA]</scope>
    <source>
        <strain evidence="4">cv. G240</strain>
    </source>
</reference>
<dbReference type="PANTHER" id="PTHR23272:SF182">
    <property type="entry name" value="OS09G0381850 PROTEIN"/>
    <property type="match status" value="1"/>
</dbReference>
<dbReference type="PANTHER" id="PTHR23272">
    <property type="entry name" value="BED FINGER-RELATED"/>
    <property type="match status" value="1"/>
</dbReference>
<dbReference type="InterPro" id="IPR012337">
    <property type="entry name" value="RNaseH-like_sf"/>
</dbReference>
<evidence type="ECO:0000313" key="4">
    <source>
        <dbReference type="Proteomes" id="UP000593564"/>
    </source>
</evidence>
<dbReference type="Pfam" id="PF14372">
    <property type="entry name" value="hAT-like_RNase-H"/>
    <property type="match status" value="1"/>
</dbReference>
<keyword evidence="4" id="KW-1185">Reference proteome</keyword>
<evidence type="ECO:0000256" key="1">
    <source>
        <dbReference type="SAM" id="MobiDB-lite"/>
    </source>
</evidence>
<accession>A0A7J7FRU6</accession>
<dbReference type="SUPFAM" id="SSF53098">
    <property type="entry name" value="Ribonuclease H-like"/>
    <property type="match status" value="1"/>
</dbReference>
<feature type="compositionally biased region" description="Polar residues" evidence="1">
    <location>
        <begin position="1"/>
        <end position="12"/>
    </location>
</feature>
<gene>
    <name evidence="3" type="ORF">HYC85_031943</name>
</gene>
<evidence type="ECO:0000313" key="3">
    <source>
        <dbReference type="EMBL" id="KAF5931070.1"/>
    </source>
</evidence>
<protein>
    <recommendedName>
        <fullName evidence="2">hAT-like transposase RNase-H fold domain-containing protein</fullName>
    </recommendedName>
</protein>
<feature type="region of interest" description="Disordered" evidence="1">
    <location>
        <begin position="1"/>
        <end position="21"/>
    </location>
</feature>
<dbReference type="Proteomes" id="UP000593564">
    <property type="component" value="Unassembled WGS sequence"/>
</dbReference>
<name>A0A7J7FRU6_CAMSI</name>